<evidence type="ECO:0000313" key="3">
    <source>
        <dbReference type="EMBL" id="KXJ88326.1"/>
    </source>
</evidence>
<feature type="compositionally biased region" description="Polar residues" evidence="2">
    <location>
        <begin position="104"/>
        <end position="133"/>
    </location>
</feature>
<name>A0A136IU53_9PEZI</name>
<protein>
    <submittedName>
        <fullName evidence="3">Uncharacterized protein</fullName>
    </submittedName>
</protein>
<dbReference type="OrthoDB" id="5376287at2759"/>
<feature type="compositionally biased region" description="Polar residues" evidence="2">
    <location>
        <begin position="87"/>
        <end position="97"/>
    </location>
</feature>
<evidence type="ECO:0000256" key="2">
    <source>
        <dbReference type="SAM" id="MobiDB-lite"/>
    </source>
</evidence>
<dbReference type="InParanoid" id="A0A136IU53"/>
<dbReference type="PANTHER" id="PTHR37540">
    <property type="entry name" value="TRANSCRIPTION FACTOR (ACR-2), PUTATIVE-RELATED-RELATED"/>
    <property type="match status" value="1"/>
</dbReference>
<reference evidence="4" key="1">
    <citation type="submission" date="2016-02" db="EMBL/GenBank/DDBJ databases">
        <title>Draft genome sequence of Microdochium bolleyi, a fungal endophyte of beachgrass.</title>
        <authorList>
            <consortium name="DOE Joint Genome Institute"/>
            <person name="David A.S."/>
            <person name="May G."/>
            <person name="Haridas S."/>
            <person name="Lim J."/>
            <person name="Wang M."/>
            <person name="Labutti K."/>
            <person name="Lipzen A."/>
            <person name="Barry K."/>
            <person name="Grigoriev I.V."/>
        </authorList>
    </citation>
    <scope>NUCLEOTIDE SEQUENCE [LARGE SCALE GENOMIC DNA]</scope>
    <source>
        <strain evidence="4">J235TASD1</strain>
    </source>
</reference>
<dbReference type="AlphaFoldDB" id="A0A136IU53"/>
<dbReference type="InterPro" id="IPR021858">
    <property type="entry name" value="Fun_TF"/>
</dbReference>
<dbReference type="PANTHER" id="PTHR37540:SF5">
    <property type="entry name" value="TRANSCRIPTION FACTOR DOMAIN-CONTAINING PROTEIN"/>
    <property type="match status" value="1"/>
</dbReference>
<keyword evidence="1" id="KW-0539">Nucleus</keyword>
<evidence type="ECO:0000256" key="1">
    <source>
        <dbReference type="ARBA" id="ARBA00023242"/>
    </source>
</evidence>
<gene>
    <name evidence="3" type="ORF">Micbo1qcDRAFT_214983</name>
</gene>
<proteinExistence type="predicted"/>
<dbReference type="Pfam" id="PF11951">
    <property type="entry name" value="Fungal_trans_2"/>
    <property type="match status" value="1"/>
</dbReference>
<keyword evidence="4" id="KW-1185">Reference proteome</keyword>
<dbReference type="Proteomes" id="UP000070501">
    <property type="component" value="Unassembled WGS sequence"/>
</dbReference>
<dbReference type="STRING" id="196109.A0A136IU53"/>
<evidence type="ECO:0000313" key="4">
    <source>
        <dbReference type="Proteomes" id="UP000070501"/>
    </source>
</evidence>
<accession>A0A136IU53</accession>
<feature type="region of interest" description="Disordered" evidence="2">
    <location>
        <begin position="73"/>
        <end position="137"/>
    </location>
</feature>
<sequence>MNDYTHNDTSYPLLATGLDTLGPRHGLCLASDSHSRPPPMAGNDFTFVSQSGHADQDTQATNKFVRSHVMRAYKRQQKAMMRKGSDKVQSAKTTSPSRGPESSDGYSDLTSPSTDITSLTETTRASLPRQTEGTGRGQETFAATMLLRRYSHPQTWLDGVPDPFASLPIQMNRRSFTLLQQIHTPAGLTQSLPIDASAPLRTSVHADPDGSYRRTCSKDPAWLFMHLYYAVQRFAQQNHGAKAKSEVEAAQYLSRSQSAIGKSISESPCAIDDSTIAAVACLANIENLNGRSATACVHMNGLKRMVQIRGGLSNLGIHGTIRRMVLSDLLTSLSLKIPPHFPLVHNESLKPLWEFVPAGSQVWLARYHQVTEDTLPVMLDTITTRSHCISISHLLVTMHQLAVFLAAHNDCEVLPLAADYPDRVYEVEHNLSLALYDDQVIVADTGDDRNGESKVQVGQLLLHAALLFVYSHLRQTPVGGPIRAALLSRLVGLMNGMDLVRLSLTFKSAVIWALLVGVSATPHPNSLLVKALRQCRHKTEMEIAEN</sequence>
<organism evidence="3 4">
    <name type="scientific">Microdochium bolleyi</name>
    <dbReference type="NCBI Taxonomy" id="196109"/>
    <lineage>
        <taxon>Eukaryota</taxon>
        <taxon>Fungi</taxon>
        <taxon>Dikarya</taxon>
        <taxon>Ascomycota</taxon>
        <taxon>Pezizomycotina</taxon>
        <taxon>Sordariomycetes</taxon>
        <taxon>Xylariomycetidae</taxon>
        <taxon>Xylariales</taxon>
        <taxon>Microdochiaceae</taxon>
        <taxon>Microdochium</taxon>
    </lineage>
</organism>
<dbReference type="EMBL" id="KQ964259">
    <property type="protein sequence ID" value="KXJ88326.1"/>
    <property type="molecule type" value="Genomic_DNA"/>
</dbReference>